<proteinExistence type="predicted"/>
<protein>
    <submittedName>
        <fullName evidence="1">Uncharacterized protein</fullName>
    </submittedName>
</protein>
<dbReference type="RefSeq" id="WP_212939227.1">
    <property type="nucleotide sequence ID" value="NZ_BORR01000005.1"/>
</dbReference>
<dbReference type="Proteomes" id="UP000681162">
    <property type="component" value="Unassembled WGS sequence"/>
</dbReference>
<dbReference type="EMBL" id="BORR01000005">
    <property type="protein sequence ID" value="GIO36915.1"/>
    <property type="molecule type" value="Genomic_DNA"/>
</dbReference>
<gene>
    <name evidence="1" type="ORF">J41TS12_17760</name>
</gene>
<sequence>MKSCSEIEAEILGNGVTLENIDSEIERLERELQTFFMQEEIKNGRESFGIV</sequence>
<reference evidence="1 2" key="1">
    <citation type="submission" date="2021-03" db="EMBL/GenBank/DDBJ databases">
        <title>Antimicrobial resistance genes in bacteria isolated from Japanese honey, and their potential for conferring macrolide and lincosamide resistance in the American foulbrood pathogen Paenibacillus larvae.</title>
        <authorList>
            <person name="Okamoto M."/>
            <person name="Kumagai M."/>
            <person name="Kanamori H."/>
            <person name="Takamatsu D."/>
        </authorList>
    </citation>
    <scope>NUCLEOTIDE SEQUENCE [LARGE SCALE GENOMIC DNA]</scope>
    <source>
        <strain evidence="1 2">J41TS12</strain>
    </source>
</reference>
<organism evidence="1 2">
    <name type="scientific">Paenibacillus antibioticophila</name>
    <dbReference type="NCBI Taxonomy" id="1274374"/>
    <lineage>
        <taxon>Bacteria</taxon>
        <taxon>Bacillati</taxon>
        <taxon>Bacillota</taxon>
        <taxon>Bacilli</taxon>
        <taxon>Bacillales</taxon>
        <taxon>Paenibacillaceae</taxon>
        <taxon>Paenibacillus</taxon>
    </lineage>
</organism>
<accession>A0A919XU21</accession>
<keyword evidence="2" id="KW-1185">Reference proteome</keyword>
<dbReference type="AlphaFoldDB" id="A0A919XU21"/>
<evidence type="ECO:0000313" key="2">
    <source>
        <dbReference type="Proteomes" id="UP000681162"/>
    </source>
</evidence>
<name>A0A919XU21_9BACL</name>
<comment type="caution">
    <text evidence="1">The sequence shown here is derived from an EMBL/GenBank/DDBJ whole genome shotgun (WGS) entry which is preliminary data.</text>
</comment>
<evidence type="ECO:0000313" key="1">
    <source>
        <dbReference type="EMBL" id="GIO36915.1"/>
    </source>
</evidence>